<keyword evidence="18" id="KW-1185">Reference proteome</keyword>
<evidence type="ECO:0000256" key="13">
    <source>
        <dbReference type="SAM" id="MobiDB-lite"/>
    </source>
</evidence>
<dbReference type="InterPro" id="IPR044742">
    <property type="entry name" value="DEAD/DEAH_RhlB"/>
</dbReference>
<dbReference type="Gene3D" id="3.30.70.330">
    <property type="match status" value="1"/>
</dbReference>
<evidence type="ECO:0000259" key="16">
    <source>
        <dbReference type="PROSITE" id="PS51195"/>
    </source>
</evidence>
<dbReference type="GO" id="GO:0009266">
    <property type="term" value="P:response to temperature stimulus"/>
    <property type="evidence" value="ECO:0007669"/>
    <property type="project" value="UniProtKB-ARBA"/>
</dbReference>
<evidence type="ECO:0000259" key="15">
    <source>
        <dbReference type="PROSITE" id="PS51194"/>
    </source>
</evidence>
<dbReference type="SMART" id="SM00487">
    <property type="entry name" value="DEXDc"/>
    <property type="match status" value="1"/>
</dbReference>
<dbReference type="PROSITE" id="PS51195">
    <property type="entry name" value="Q_MOTIF"/>
    <property type="match status" value="1"/>
</dbReference>
<dbReference type="EC" id="3.6.4.13" evidence="1"/>
<reference evidence="17 18" key="1">
    <citation type="submission" date="2017-03" db="EMBL/GenBank/DDBJ databases">
        <authorList>
            <person name="Afonso C.L."/>
            <person name="Miller P.J."/>
            <person name="Scott M.A."/>
            <person name="Spackman E."/>
            <person name="Goraichik I."/>
            <person name="Dimitrov K.M."/>
            <person name="Suarez D.L."/>
            <person name="Swayne D.E."/>
        </authorList>
    </citation>
    <scope>NUCLEOTIDE SEQUENCE [LARGE SCALE GENOMIC DNA]</scope>
    <source>
        <strain evidence="17">Genome sequencing of Nitrospira japonica strain NJ11</strain>
    </source>
</reference>
<dbReference type="Gene3D" id="3.40.50.300">
    <property type="entry name" value="P-loop containing nucleotide triphosphate hydrolases"/>
    <property type="match status" value="2"/>
</dbReference>
<feature type="short sequence motif" description="Q motif" evidence="11">
    <location>
        <begin position="19"/>
        <end position="47"/>
    </location>
</feature>
<dbReference type="Pfam" id="PF00271">
    <property type="entry name" value="Helicase_C"/>
    <property type="match status" value="1"/>
</dbReference>
<keyword evidence="5 12" id="KW-0347">Helicase</keyword>
<dbReference type="FunFam" id="3.40.50.300:FF:000108">
    <property type="entry name" value="ATP-dependent RNA helicase RhlE"/>
    <property type="match status" value="1"/>
</dbReference>
<dbReference type="CDD" id="cd00268">
    <property type="entry name" value="DEADc"/>
    <property type="match status" value="1"/>
</dbReference>
<dbReference type="OrthoDB" id="9805696at2"/>
<evidence type="ECO:0000256" key="12">
    <source>
        <dbReference type="RuleBase" id="RU000492"/>
    </source>
</evidence>
<dbReference type="Pfam" id="PF25399">
    <property type="entry name" value="DeaD_dimer"/>
    <property type="match status" value="1"/>
</dbReference>
<comment type="catalytic activity">
    <reaction evidence="9">
        <text>ATP + H2O = ADP + phosphate + H(+)</text>
        <dbReference type="Rhea" id="RHEA:13065"/>
        <dbReference type="ChEBI" id="CHEBI:15377"/>
        <dbReference type="ChEBI" id="CHEBI:15378"/>
        <dbReference type="ChEBI" id="CHEBI:30616"/>
        <dbReference type="ChEBI" id="CHEBI:43474"/>
        <dbReference type="ChEBI" id="CHEBI:456216"/>
        <dbReference type="EC" id="3.6.4.13"/>
    </reaction>
</comment>
<dbReference type="PROSITE" id="PS51192">
    <property type="entry name" value="HELICASE_ATP_BIND_1"/>
    <property type="match status" value="1"/>
</dbReference>
<dbReference type="InterPro" id="IPR014014">
    <property type="entry name" value="RNA_helicase_DEAD_Q_motif"/>
</dbReference>
<dbReference type="Pfam" id="PF00270">
    <property type="entry name" value="DEAD"/>
    <property type="match status" value="1"/>
</dbReference>
<feature type="region of interest" description="Disordered" evidence="13">
    <location>
        <begin position="451"/>
        <end position="500"/>
    </location>
</feature>
<proteinExistence type="inferred from homology"/>
<dbReference type="InterPro" id="IPR014001">
    <property type="entry name" value="Helicase_ATP-bd"/>
</dbReference>
<evidence type="ECO:0000256" key="5">
    <source>
        <dbReference type="ARBA" id="ARBA00022806"/>
    </source>
</evidence>
<dbReference type="AlphaFoldDB" id="A0A1W1I7I4"/>
<feature type="domain" description="DEAD-box RNA helicase Q" evidence="16">
    <location>
        <begin position="19"/>
        <end position="47"/>
    </location>
</feature>
<name>A0A1W1I7I4_9BACT</name>
<evidence type="ECO:0000256" key="2">
    <source>
        <dbReference type="ARBA" id="ARBA00022490"/>
    </source>
</evidence>
<dbReference type="KEGG" id="nja:NSJP_2778"/>
<dbReference type="GO" id="GO:0005829">
    <property type="term" value="C:cytosol"/>
    <property type="evidence" value="ECO:0007669"/>
    <property type="project" value="TreeGrafter"/>
</dbReference>
<feature type="domain" description="Helicase C-terminal" evidence="15">
    <location>
        <begin position="251"/>
        <end position="395"/>
    </location>
</feature>
<comment type="similarity">
    <text evidence="8 12">Belongs to the DEAD box helicase family.</text>
</comment>
<keyword evidence="4 12" id="KW-0378">Hydrolase</keyword>
<dbReference type="Proteomes" id="UP000192042">
    <property type="component" value="Chromosome I"/>
</dbReference>
<dbReference type="InterPro" id="IPR001650">
    <property type="entry name" value="Helicase_C-like"/>
</dbReference>
<keyword evidence="2" id="KW-0963">Cytoplasm</keyword>
<dbReference type="SUPFAM" id="SSF52540">
    <property type="entry name" value="P-loop containing nucleoside triphosphate hydrolases"/>
    <property type="match status" value="1"/>
</dbReference>
<dbReference type="InterPro" id="IPR005580">
    <property type="entry name" value="DbpA/CsdA_RNA-bd_dom"/>
</dbReference>
<feature type="domain" description="Helicase ATP-binding" evidence="14">
    <location>
        <begin position="50"/>
        <end position="221"/>
    </location>
</feature>
<dbReference type="InterPro" id="IPR000629">
    <property type="entry name" value="RNA-helicase_DEAD-box_CS"/>
</dbReference>
<dbReference type="RefSeq" id="WP_080887258.1">
    <property type="nucleotide sequence ID" value="NZ_LT828648.1"/>
</dbReference>
<dbReference type="GO" id="GO:0042255">
    <property type="term" value="P:ribosome assembly"/>
    <property type="evidence" value="ECO:0007669"/>
    <property type="project" value="UniProtKB-ARBA"/>
</dbReference>
<evidence type="ECO:0000256" key="1">
    <source>
        <dbReference type="ARBA" id="ARBA00012552"/>
    </source>
</evidence>
<organism evidence="17 18">
    <name type="scientific">Nitrospira japonica</name>
    <dbReference type="NCBI Taxonomy" id="1325564"/>
    <lineage>
        <taxon>Bacteria</taxon>
        <taxon>Pseudomonadati</taxon>
        <taxon>Nitrospirota</taxon>
        <taxon>Nitrospiria</taxon>
        <taxon>Nitrospirales</taxon>
        <taxon>Nitrospiraceae</taxon>
        <taxon>Nitrospira</taxon>
    </lineage>
</organism>
<evidence type="ECO:0000313" key="17">
    <source>
        <dbReference type="EMBL" id="SLM48945.1"/>
    </source>
</evidence>
<dbReference type="PROSITE" id="PS51194">
    <property type="entry name" value="HELICASE_CTER"/>
    <property type="match status" value="1"/>
</dbReference>
<dbReference type="GO" id="GO:0016887">
    <property type="term" value="F:ATP hydrolysis activity"/>
    <property type="evidence" value="ECO:0007669"/>
    <property type="project" value="RHEA"/>
</dbReference>
<evidence type="ECO:0000313" key="18">
    <source>
        <dbReference type="Proteomes" id="UP000192042"/>
    </source>
</evidence>
<protein>
    <recommendedName>
        <fullName evidence="10">DEAD-box ATP-dependent RNA helicase RhpA</fullName>
        <ecNumber evidence="1">3.6.4.13</ecNumber>
    </recommendedName>
</protein>
<dbReference type="GO" id="GO:0005524">
    <property type="term" value="F:ATP binding"/>
    <property type="evidence" value="ECO:0007669"/>
    <property type="project" value="UniProtKB-KW"/>
</dbReference>
<evidence type="ECO:0000256" key="8">
    <source>
        <dbReference type="ARBA" id="ARBA00038437"/>
    </source>
</evidence>
<evidence type="ECO:0000256" key="10">
    <source>
        <dbReference type="ARBA" id="ARBA00074363"/>
    </source>
</evidence>
<feature type="compositionally biased region" description="Basic and acidic residues" evidence="13">
    <location>
        <begin position="465"/>
        <end position="489"/>
    </location>
</feature>
<dbReference type="InterPro" id="IPR050079">
    <property type="entry name" value="DEAD_box_RNA_helicase"/>
</dbReference>
<evidence type="ECO:0000256" key="11">
    <source>
        <dbReference type="PROSITE-ProRule" id="PRU00552"/>
    </source>
</evidence>
<dbReference type="PANTHER" id="PTHR47959">
    <property type="entry name" value="ATP-DEPENDENT RNA HELICASE RHLE-RELATED"/>
    <property type="match status" value="1"/>
</dbReference>
<dbReference type="InterPro" id="IPR027417">
    <property type="entry name" value="P-loop_NTPase"/>
</dbReference>
<dbReference type="CDD" id="cd18787">
    <property type="entry name" value="SF2_C_DEAD"/>
    <property type="match status" value="1"/>
</dbReference>
<evidence type="ECO:0000259" key="14">
    <source>
        <dbReference type="PROSITE" id="PS51192"/>
    </source>
</evidence>
<dbReference type="Pfam" id="PF03880">
    <property type="entry name" value="DbpA"/>
    <property type="match status" value="1"/>
</dbReference>
<dbReference type="EMBL" id="LT828648">
    <property type="protein sequence ID" value="SLM48945.1"/>
    <property type="molecule type" value="Genomic_DNA"/>
</dbReference>
<gene>
    <name evidence="17" type="primary">deaD</name>
    <name evidence="17" type="ORF">NSJP_2778</name>
</gene>
<evidence type="ECO:0000256" key="7">
    <source>
        <dbReference type="ARBA" id="ARBA00023016"/>
    </source>
</evidence>
<keyword evidence="7" id="KW-0346">Stress response</keyword>
<dbReference type="PROSITE" id="PS00039">
    <property type="entry name" value="DEAD_ATP_HELICASE"/>
    <property type="match status" value="1"/>
</dbReference>
<dbReference type="InterPro" id="IPR012677">
    <property type="entry name" value="Nucleotide-bd_a/b_plait_sf"/>
</dbReference>
<evidence type="ECO:0000256" key="3">
    <source>
        <dbReference type="ARBA" id="ARBA00022741"/>
    </source>
</evidence>
<dbReference type="InterPro" id="IPR011545">
    <property type="entry name" value="DEAD/DEAH_box_helicase_dom"/>
</dbReference>
<dbReference type="InterPro" id="IPR057325">
    <property type="entry name" value="DeaD_dimer"/>
</dbReference>
<keyword evidence="3 12" id="KW-0547">Nucleotide-binding</keyword>
<sequence length="578" mass="62317">MKIDQTHPPAAHTATGFSPGFAALGLEASLLASLETLGYEEPTPIQREAIPPLLAGRDLLGQAATGTGKTAAFTLPVLQRIAHGGGPRPAALVLVPTRELAIQVGQAVQRYGRELRTTVLPVYGGQAIGAQLHALRRGVDVVVATPGRMLDHLRRQPQLLANVRVVVLDEADEMLDMGFADDLEAIFGHLPETKQTALFSATMPPRIKAIAHRHLRNPVEIAIAKEPVKPGSAPRVQQTAYVVARPHRNAALARVLDVTGPTSALVFCRTRLEVDEVTSMLNARGYRAEAIHGGMSQVQRDRVMQAFRAGQTELLVATDVAARGLDIPHVSHVVNVDLPSSAEVYVHRIGRTGRAGREGAAITILDPREQRLLRSIEQHTKGQVVVLPIPTAAALRAKRMERAKTAVLEVLKAGDLDQFHTVVEDLAAASDPAKVAAAALRLVFRAQGGERPEQDIPAPVLPNARMRDREGRPGGRGHHEPQHGAEPRRGPRAGHPVRQPGLSRVYIGAGREVGIRPGDLVGAIANEAKVNAKVIGAIEIEDRFSIVDVPESIVRDVVEALNRTRIKGRKVSVRLFRE</sequence>
<dbReference type="PANTHER" id="PTHR47959:SF1">
    <property type="entry name" value="ATP-DEPENDENT RNA HELICASE DBPA"/>
    <property type="match status" value="1"/>
</dbReference>
<dbReference type="SMART" id="SM00490">
    <property type="entry name" value="HELICc"/>
    <property type="match status" value="1"/>
</dbReference>
<evidence type="ECO:0000256" key="6">
    <source>
        <dbReference type="ARBA" id="ARBA00022840"/>
    </source>
</evidence>
<dbReference type="STRING" id="1325564.NSJP_2778"/>
<dbReference type="GO" id="GO:0003676">
    <property type="term" value="F:nucleic acid binding"/>
    <property type="evidence" value="ECO:0007669"/>
    <property type="project" value="InterPro"/>
</dbReference>
<dbReference type="CDD" id="cd12252">
    <property type="entry name" value="RRM_DbpA"/>
    <property type="match status" value="1"/>
</dbReference>
<keyword evidence="6 12" id="KW-0067">ATP-binding</keyword>
<evidence type="ECO:0000256" key="9">
    <source>
        <dbReference type="ARBA" id="ARBA00047984"/>
    </source>
</evidence>
<evidence type="ECO:0000256" key="4">
    <source>
        <dbReference type="ARBA" id="ARBA00022801"/>
    </source>
</evidence>
<dbReference type="GO" id="GO:0003724">
    <property type="term" value="F:RNA helicase activity"/>
    <property type="evidence" value="ECO:0007669"/>
    <property type="project" value="UniProtKB-EC"/>
</dbReference>
<accession>A0A1W1I7I4</accession>